<dbReference type="GO" id="GO:0016491">
    <property type="term" value="F:oxidoreductase activity"/>
    <property type="evidence" value="ECO:0007669"/>
    <property type="project" value="UniProtKB-KW"/>
</dbReference>
<dbReference type="SUPFAM" id="SSF51430">
    <property type="entry name" value="NAD(P)-linked oxidoreductase"/>
    <property type="match status" value="1"/>
</dbReference>
<evidence type="ECO:0000259" key="4">
    <source>
        <dbReference type="Pfam" id="PF00248"/>
    </source>
</evidence>
<accession>A0AAV4DHF3</accession>
<dbReference type="InterPro" id="IPR050523">
    <property type="entry name" value="AKR_Detox_Biosynth"/>
</dbReference>
<comment type="caution">
    <text evidence="5">The sequence shown here is derived from an EMBL/GenBank/DDBJ whole genome shotgun (WGS) entry which is preliminary data.</text>
</comment>
<organism evidence="5 6">
    <name type="scientific">Plakobranchus ocellatus</name>
    <dbReference type="NCBI Taxonomy" id="259542"/>
    <lineage>
        <taxon>Eukaryota</taxon>
        <taxon>Metazoa</taxon>
        <taxon>Spiralia</taxon>
        <taxon>Lophotrochozoa</taxon>
        <taxon>Mollusca</taxon>
        <taxon>Gastropoda</taxon>
        <taxon>Heterobranchia</taxon>
        <taxon>Euthyneura</taxon>
        <taxon>Panpulmonata</taxon>
        <taxon>Sacoglossa</taxon>
        <taxon>Placobranchoidea</taxon>
        <taxon>Plakobranchidae</taxon>
        <taxon>Plakobranchus</taxon>
    </lineage>
</organism>
<dbReference type="EMBL" id="BLXT01007889">
    <property type="protein sequence ID" value="GFO43571.1"/>
    <property type="molecule type" value="Genomic_DNA"/>
</dbReference>
<dbReference type="AlphaFoldDB" id="A0AAV4DHF3"/>
<comment type="similarity">
    <text evidence="2">Belongs to the aldo/keto reductase family. Aldo/keto reductase 2 subfamily.</text>
</comment>
<evidence type="ECO:0000256" key="2">
    <source>
        <dbReference type="ARBA" id="ARBA00038157"/>
    </source>
</evidence>
<dbReference type="InterPro" id="IPR036812">
    <property type="entry name" value="NAD(P)_OxRdtase_dom_sf"/>
</dbReference>
<evidence type="ECO:0000313" key="5">
    <source>
        <dbReference type="EMBL" id="GFO43571.1"/>
    </source>
</evidence>
<dbReference type="Pfam" id="PF00248">
    <property type="entry name" value="Aldo_ket_red"/>
    <property type="match status" value="1"/>
</dbReference>
<keyword evidence="1" id="KW-0560">Oxidoreductase</keyword>
<dbReference type="Gene3D" id="3.20.20.100">
    <property type="entry name" value="NADP-dependent oxidoreductase domain"/>
    <property type="match status" value="1"/>
</dbReference>
<evidence type="ECO:0000256" key="3">
    <source>
        <dbReference type="SAM" id="MobiDB-lite"/>
    </source>
</evidence>
<dbReference type="PANTHER" id="PTHR43364:SF4">
    <property type="entry name" value="NAD(P)-LINKED OXIDOREDUCTASE SUPERFAMILY PROTEIN"/>
    <property type="match status" value="1"/>
</dbReference>
<evidence type="ECO:0000313" key="6">
    <source>
        <dbReference type="Proteomes" id="UP000735302"/>
    </source>
</evidence>
<gene>
    <name evidence="5" type="ORF">PoB_007007600</name>
</gene>
<protein>
    <submittedName>
        <fullName evidence="5">Norsolorinic acid reductase-like</fullName>
    </submittedName>
</protein>
<dbReference type="PANTHER" id="PTHR43364">
    <property type="entry name" value="NADH-SPECIFIC METHYLGLYOXAL REDUCTASE-RELATED"/>
    <property type="match status" value="1"/>
</dbReference>
<evidence type="ECO:0000256" key="1">
    <source>
        <dbReference type="ARBA" id="ARBA00023002"/>
    </source>
</evidence>
<dbReference type="Proteomes" id="UP000735302">
    <property type="component" value="Unassembled WGS sequence"/>
</dbReference>
<keyword evidence="6" id="KW-1185">Reference proteome</keyword>
<sequence length="150" mass="16517">MADISEKSKVKYNFVGKSGLKVSNICLGTLTFGESPQGRPGQSDEILSHQILDRFAAYGGNFIDTADIYVQGISEKILGTWLERPVSFNNNNNNNNNNSNSNNNSNNNHNNNNNNNNNSNSNNNSNNNNNSNSNNNNNKRTTTTTKKCGR</sequence>
<dbReference type="InterPro" id="IPR023210">
    <property type="entry name" value="NADP_OxRdtase_dom"/>
</dbReference>
<name>A0AAV4DHF3_9GAST</name>
<feature type="domain" description="NADP-dependent oxidoreductase" evidence="4">
    <location>
        <begin position="24"/>
        <end position="88"/>
    </location>
</feature>
<feature type="region of interest" description="Disordered" evidence="3">
    <location>
        <begin position="89"/>
        <end position="150"/>
    </location>
</feature>
<reference evidence="5 6" key="1">
    <citation type="journal article" date="2021" name="Elife">
        <title>Chloroplast acquisition without the gene transfer in kleptoplastic sea slugs, Plakobranchus ocellatus.</title>
        <authorList>
            <person name="Maeda T."/>
            <person name="Takahashi S."/>
            <person name="Yoshida T."/>
            <person name="Shimamura S."/>
            <person name="Takaki Y."/>
            <person name="Nagai Y."/>
            <person name="Toyoda A."/>
            <person name="Suzuki Y."/>
            <person name="Arimoto A."/>
            <person name="Ishii H."/>
            <person name="Satoh N."/>
            <person name="Nishiyama T."/>
            <person name="Hasebe M."/>
            <person name="Maruyama T."/>
            <person name="Minagawa J."/>
            <person name="Obokata J."/>
            <person name="Shigenobu S."/>
        </authorList>
    </citation>
    <scope>NUCLEOTIDE SEQUENCE [LARGE SCALE GENOMIC DNA]</scope>
</reference>
<proteinExistence type="inferred from homology"/>